<dbReference type="GO" id="GO:0000466">
    <property type="term" value="P:maturation of 5.8S rRNA from tricistronic rRNA transcript (SSU-rRNA, 5.8S rRNA, LSU-rRNA)"/>
    <property type="evidence" value="ECO:0007669"/>
    <property type="project" value="UniProtKB-UniRule"/>
</dbReference>
<dbReference type="InterPro" id="IPR001357">
    <property type="entry name" value="BRCT_dom"/>
</dbReference>
<dbReference type="InterPro" id="IPR010613">
    <property type="entry name" value="PES"/>
</dbReference>
<organism evidence="4 5">
    <name type="scientific">Nitzschia inconspicua</name>
    <dbReference type="NCBI Taxonomy" id="303405"/>
    <lineage>
        <taxon>Eukaryota</taxon>
        <taxon>Sar</taxon>
        <taxon>Stramenopiles</taxon>
        <taxon>Ochrophyta</taxon>
        <taxon>Bacillariophyta</taxon>
        <taxon>Bacillariophyceae</taxon>
        <taxon>Bacillariophycidae</taxon>
        <taxon>Bacillariales</taxon>
        <taxon>Bacillariaceae</taxon>
        <taxon>Nitzschia</taxon>
    </lineage>
</organism>
<reference evidence="4" key="1">
    <citation type="journal article" date="2021" name="Sci. Rep.">
        <title>Diploid genomic architecture of Nitzschia inconspicua, an elite biomass production diatom.</title>
        <authorList>
            <person name="Oliver A."/>
            <person name="Podell S."/>
            <person name="Pinowska A."/>
            <person name="Traller J.C."/>
            <person name="Smith S.R."/>
            <person name="McClure R."/>
            <person name="Beliaev A."/>
            <person name="Bohutskyi P."/>
            <person name="Hill E.A."/>
            <person name="Rabines A."/>
            <person name="Zheng H."/>
            <person name="Allen L.Z."/>
            <person name="Kuo A."/>
            <person name="Grigoriev I.V."/>
            <person name="Allen A.E."/>
            <person name="Hazlebeck D."/>
            <person name="Allen E.E."/>
        </authorList>
    </citation>
    <scope>NUCLEOTIDE SEQUENCE</scope>
    <source>
        <strain evidence="4">Hildebrandi</strain>
    </source>
</reference>
<dbReference type="OrthoDB" id="10264910at2759"/>
<gene>
    <name evidence="4" type="ORF">IV203_037852</name>
</gene>
<dbReference type="Proteomes" id="UP000693970">
    <property type="component" value="Unassembled WGS sequence"/>
</dbReference>
<dbReference type="CDD" id="cd17709">
    <property type="entry name" value="BRCT_pescadillo_like"/>
    <property type="match status" value="1"/>
</dbReference>
<comment type="similarity">
    <text evidence="1">Belongs to the pescadillo family.</text>
</comment>
<comment type="caution">
    <text evidence="4">The sequence shown here is derived from an EMBL/GenBank/DDBJ whole genome shotgun (WGS) entry which is preliminary data.</text>
</comment>
<feature type="compositionally biased region" description="Basic and acidic residues" evidence="2">
    <location>
        <begin position="588"/>
        <end position="611"/>
    </location>
</feature>
<sequence>MGNRVKGRPKQKSIKAASHSKMGSKRKLSRMGKKQKANNSGLEATFIGRSKCLKMLQVTIKDFRRLCILKGIYPREPRGRVPGKKKGQTFYHIKDIRAIAHEPILEKFREFRSFMKKIRRAAGRNERDEAARKNAVCPTYTLHHLVRERYPRFEDALSDLDDALTLTYLFAALPTTTAIKAKMGSKAKAIAAAWGAYCSTAGCITKSFISVKGVYLEANIRRIPIRWVVPHSFTQFLPEDVDYRVMATFFEFYETLLHFVLFKLYNDLGVRYPLPEIEAGGEVKGSTSFILSANLRSLGNAMKSSTGAITKVVTDTLEGDQAAAIKGSIKNKSKEEKRKERELINTVGAALDNIKEDEDGSMDDDDEEEEEDDEAGVDVAGPLKAALETLAEDEARAMTRGDESNLDDDALKRRRLFAGLTFFLSREVPRGYLELVALAYGAKVGWEGPNSSISANDPSITHHIVDRPTLLSSYSSLPKSREFVQPQWILDCANFMFVLPIAKYGVGVLLPPHLSPWVDNEEEGYKPAYAEEIERLKNGEPIELIQEEAEKSDTEEMFGEKEAIDDGKKDNEKEEEEEAEEEESDDDNQAKKKESAERRRKKEEKEAHELAKSMMSRKAAHLYGRMQHGIAQKQAKVEALSTRRREIEHSKEKDETGKTPLKQKVERLKKERKRIEDEYSNTGGSMKKSKKRRA</sequence>
<keyword evidence="1" id="KW-0539">Nucleus</keyword>
<dbReference type="PROSITE" id="PS50172">
    <property type="entry name" value="BRCT"/>
    <property type="match status" value="1"/>
</dbReference>
<dbReference type="GO" id="GO:0030687">
    <property type="term" value="C:preribosome, large subunit precursor"/>
    <property type="evidence" value="ECO:0007669"/>
    <property type="project" value="UniProtKB-UniRule"/>
</dbReference>
<name>A0A9K3LMM4_9STRA</name>
<feature type="compositionally biased region" description="Basic residues" evidence="2">
    <location>
        <begin position="22"/>
        <end position="36"/>
    </location>
</feature>
<feature type="compositionally biased region" description="Basic residues" evidence="2">
    <location>
        <begin position="1"/>
        <end position="13"/>
    </location>
</feature>
<dbReference type="GO" id="GO:0000463">
    <property type="term" value="P:maturation of LSU-rRNA from tricistronic rRNA transcript (SSU-rRNA, 5.8S rRNA, LSU-rRNA)"/>
    <property type="evidence" value="ECO:0007669"/>
    <property type="project" value="UniProtKB-UniRule"/>
</dbReference>
<proteinExistence type="inferred from homology"/>
<evidence type="ECO:0000313" key="5">
    <source>
        <dbReference type="Proteomes" id="UP000693970"/>
    </source>
</evidence>
<feature type="compositionally biased region" description="Basic and acidic residues" evidence="2">
    <location>
        <begin position="641"/>
        <end position="677"/>
    </location>
</feature>
<dbReference type="Pfam" id="PF06732">
    <property type="entry name" value="Pescadillo_N"/>
    <property type="match status" value="1"/>
</dbReference>
<dbReference type="GO" id="GO:0005654">
    <property type="term" value="C:nucleoplasm"/>
    <property type="evidence" value="ECO:0007669"/>
    <property type="project" value="UniProtKB-SubCell"/>
</dbReference>
<keyword evidence="1" id="KW-0690">Ribosome biogenesis</keyword>
<feature type="region of interest" description="Disordered" evidence="2">
    <location>
        <begin position="1"/>
        <end position="39"/>
    </location>
</feature>
<dbReference type="AlphaFoldDB" id="A0A9K3LMM4"/>
<feature type="compositionally biased region" description="Acidic residues" evidence="2">
    <location>
        <begin position="573"/>
        <end position="587"/>
    </location>
</feature>
<keyword evidence="1" id="KW-0698">rRNA processing</keyword>
<dbReference type="GO" id="GO:0043021">
    <property type="term" value="F:ribonucleoprotein complex binding"/>
    <property type="evidence" value="ECO:0007669"/>
    <property type="project" value="UniProtKB-UniRule"/>
</dbReference>
<evidence type="ECO:0000256" key="2">
    <source>
        <dbReference type="SAM" id="MobiDB-lite"/>
    </source>
</evidence>
<accession>A0A9K3LMM4</accession>
<evidence type="ECO:0000313" key="4">
    <source>
        <dbReference type="EMBL" id="KAG7364650.1"/>
    </source>
</evidence>
<feature type="compositionally biased region" description="Basic and acidic residues" evidence="2">
    <location>
        <begin position="548"/>
        <end position="572"/>
    </location>
</feature>
<feature type="region of interest" description="Disordered" evidence="2">
    <location>
        <begin position="354"/>
        <end position="377"/>
    </location>
</feature>
<keyword evidence="5" id="KW-1185">Reference proteome</keyword>
<dbReference type="GO" id="GO:0070545">
    <property type="term" value="C:PeBoW complex"/>
    <property type="evidence" value="ECO:0007669"/>
    <property type="project" value="TreeGrafter"/>
</dbReference>
<evidence type="ECO:0000259" key="3">
    <source>
        <dbReference type="PROSITE" id="PS50172"/>
    </source>
</evidence>
<feature type="compositionally biased region" description="Acidic residues" evidence="2">
    <location>
        <begin position="355"/>
        <end position="376"/>
    </location>
</feature>
<comment type="function">
    <text evidence="1">Required for maturation of ribosomal RNAs and formation of the large ribosomal subunit.</text>
</comment>
<evidence type="ECO:0000256" key="1">
    <source>
        <dbReference type="HAMAP-Rule" id="MF_03028"/>
    </source>
</evidence>
<feature type="region of interest" description="Disordered" evidence="2">
    <location>
        <begin position="548"/>
        <end position="694"/>
    </location>
</feature>
<dbReference type="HAMAP" id="MF_03028">
    <property type="entry name" value="Pescadillo"/>
    <property type="match status" value="1"/>
</dbReference>
<dbReference type="PANTHER" id="PTHR12221">
    <property type="entry name" value="PESCADILLO - RELATED"/>
    <property type="match status" value="1"/>
</dbReference>
<protein>
    <recommendedName>
        <fullName evidence="1">Pescadillo homolog</fullName>
    </recommendedName>
</protein>
<dbReference type="GO" id="GO:0003723">
    <property type="term" value="F:RNA binding"/>
    <property type="evidence" value="ECO:0007669"/>
    <property type="project" value="TreeGrafter"/>
</dbReference>
<dbReference type="PANTHER" id="PTHR12221:SF6">
    <property type="entry name" value="PESCADILLO HOMOLOG"/>
    <property type="match status" value="1"/>
</dbReference>
<dbReference type="SMART" id="SM00292">
    <property type="entry name" value="BRCT"/>
    <property type="match status" value="1"/>
</dbReference>
<reference evidence="4" key="2">
    <citation type="submission" date="2021-04" db="EMBL/GenBank/DDBJ databases">
        <authorList>
            <person name="Podell S."/>
        </authorList>
    </citation>
    <scope>NUCLEOTIDE SEQUENCE</scope>
    <source>
        <strain evidence="4">Hildebrandi</strain>
    </source>
</reference>
<feature type="domain" description="BRCT" evidence="3">
    <location>
        <begin position="412"/>
        <end position="506"/>
    </location>
</feature>
<dbReference type="EMBL" id="JAGRRH010000009">
    <property type="protein sequence ID" value="KAG7364650.1"/>
    <property type="molecule type" value="Genomic_DNA"/>
</dbReference>
<comment type="subcellular location">
    <subcellularLocation>
        <location evidence="1">Nucleus</location>
        <location evidence="1">Nucleolus</location>
    </subcellularLocation>
    <subcellularLocation>
        <location evidence="1">Nucleus</location>
        <location evidence="1">Nucleoplasm</location>
    </subcellularLocation>
</comment>